<evidence type="ECO:0000256" key="1">
    <source>
        <dbReference type="SAM" id="MobiDB-lite"/>
    </source>
</evidence>
<name>A0ABR9HB98_9ACTN</name>
<reference evidence="2 3" key="1">
    <citation type="submission" date="2020-10" db="EMBL/GenBank/DDBJ databases">
        <title>Sequencing the genomes of 1000 actinobacteria strains.</title>
        <authorList>
            <person name="Klenk H.-P."/>
        </authorList>
    </citation>
    <scope>NUCLEOTIDE SEQUENCE [LARGE SCALE GENOMIC DNA]</scope>
    <source>
        <strain evidence="2 3">DSM 45157</strain>
    </source>
</reference>
<dbReference type="RefSeq" id="WP_264081811.1">
    <property type="nucleotide sequence ID" value="NZ_BMXJ01000012.1"/>
</dbReference>
<dbReference type="EMBL" id="JADBDY010000001">
    <property type="protein sequence ID" value="MBE1456191.1"/>
    <property type="molecule type" value="Genomic_DNA"/>
</dbReference>
<protein>
    <submittedName>
        <fullName evidence="2">Uncharacterized protein</fullName>
    </submittedName>
</protein>
<dbReference type="Proteomes" id="UP000598217">
    <property type="component" value="Unassembled WGS sequence"/>
</dbReference>
<evidence type="ECO:0000313" key="2">
    <source>
        <dbReference type="EMBL" id="MBE1456191.1"/>
    </source>
</evidence>
<organism evidence="2 3">
    <name type="scientific">Nocardiopsis terrae</name>
    <dbReference type="NCBI Taxonomy" id="372655"/>
    <lineage>
        <taxon>Bacteria</taxon>
        <taxon>Bacillati</taxon>
        <taxon>Actinomycetota</taxon>
        <taxon>Actinomycetes</taxon>
        <taxon>Streptosporangiales</taxon>
        <taxon>Nocardiopsidaceae</taxon>
        <taxon>Nocardiopsis</taxon>
    </lineage>
</organism>
<sequence length="44" mass="4153">MPGSGPGAAAASPSGTTVPRPDDAAAEGVTPAAGPDPPWRIGKL</sequence>
<comment type="caution">
    <text evidence="2">The sequence shown here is derived from an EMBL/GenBank/DDBJ whole genome shotgun (WGS) entry which is preliminary data.</text>
</comment>
<feature type="region of interest" description="Disordered" evidence="1">
    <location>
        <begin position="1"/>
        <end position="44"/>
    </location>
</feature>
<evidence type="ECO:0000313" key="3">
    <source>
        <dbReference type="Proteomes" id="UP000598217"/>
    </source>
</evidence>
<accession>A0ABR9HB98</accession>
<gene>
    <name evidence="2" type="ORF">H4W79_000405</name>
</gene>
<proteinExistence type="predicted"/>
<keyword evidence="3" id="KW-1185">Reference proteome</keyword>